<organism evidence="7 8">
    <name type="scientific">Mycena venus</name>
    <dbReference type="NCBI Taxonomy" id="2733690"/>
    <lineage>
        <taxon>Eukaryota</taxon>
        <taxon>Fungi</taxon>
        <taxon>Dikarya</taxon>
        <taxon>Basidiomycota</taxon>
        <taxon>Agaricomycotina</taxon>
        <taxon>Agaricomycetes</taxon>
        <taxon>Agaricomycetidae</taxon>
        <taxon>Agaricales</taxon>
        <taxon>Marasmiineae</taxon>
        <taxon>Mycenaceae</taxon>
        <taxon>Mycena</taxon>
    </lineage>
</organism>
<evidence type="ECO:0000313" key="7">
    <source>
        <dbReference type="EMBL" id="KAF7336730.1"/>
    </source>
</evidence>
<dbReference type="GO" id="GO:0016020">
    <property type="term" value="C:membrane"/>
    <property type="evidence" value="ECO:0007669"/>
    <property type="project" value="UniProtKB-SubCell"/>
</dbReference>
<dbReference type="SUPFAM" id="SSF103506">
    <property type="entry name" value="Mitochondrial carrier"/>
    <property type="match status" value="1"/>
</dbReference>
<evidence type="ECO:0000256" key="2">
    <source>
        <dbReference type="ARBA" id="ARBA00022692"/>
    </source>
</evidence>
<feature type="transmembrane region" description="Helical" evidence="6">
    <location>
        <begin position="56"/>
        <end position="78"/>
    </location>
</feature>
<dbReference type="Proteomes" id="UP000620124">
    <property type="component" value="Unassembled WGS sequence"/>
</dbReference>
<dbReference type="EMBL" id="JACAZI010000022">
    <property type="protein sequence ID" value="KAF7336730.1"/>
    <property type="molecule type" value="Genomic_DNA"/>
</dbReference>
<dbReference type="OrthoDB" id="21292at2759"/>
<feature type="compositionally biased region" description="Basic and acidic residues" evidence="5">
    <location>
        <begin position="279"/>
        <end position="292"/>
    </location>
</feature>
<evidence type="ECO:0000313" key="8">
    <source>
        <dbReference type="Proteomes" id="UP000620124"/>
    </source>
</evidence>
<accession>A0A8H7CGP9</accession>
<dbReference type="Gene3D" id="1.50.40.10">
    <property type="entry name" value="Mitochondrial carrier domain"/>
    <property type="match status" value="1"/>
</dbReference>
<reference evidence="7" key="1">
    <citation type="submission" date="2020-05" db="EMBL/GenBank/DDBJ databases">
        <title>Mycena genomes resolve the evolution of fungal bioluminescence.</title>
        <authorList>
            <person name="Tsai I.J."/>
        </authorList>
    </citation>
    <scope>NUCLEOTIDE SEQUENCE</scope>
    <source>
        <strain evidence="7">CCC161011</strain>
    </source>
</reference>
<proteinExistence type="predicted"/>
<evidence type="ECO:0000256" key="3">
    <source>
        <dbReference type="ARBA" id="ARBA00022989"/>
    </source>
</evidence>
<comment type="subcellular location">
    <subcellularLocation>
        <location evidence="1">Membrane</location>
    </subcellularLocation>
</comment>
<feature type="transmembrane region" description="Helical" evidence="6">
    <location>
        <begin position="145"/>
        <end position="168"/>
    </location>
</feature>
<gene>
    <name evidence="7" type="ORF">MVEN_02108000</name>
</gene>
<name>A0A8H7CGP9_9AGAR</name>
<feature type="transmembrane region" description="Helical" evidence="6">
    <location>
        <begin position="90"/>
        <end position="112"/>
    </location>
</feature>
<sequence length="342" mass="38087">MFFFLDTVFSVPFNSVLVRYRAASHPKASVEDGSISPPPTFISMAKRVWRLQGTEGLTRGLMPTLGATLFYTMFWPFWWFKLYLSPSASISMRVSLVSSLISTLIYTMFLVTTYRAITSPRKLDILNAREALHILFSAHERKKPWAIFQIPGLLPAMVLNFGFYHFIIRPMGTVILPWRWPQDFSPIEYALRYAGLVCLAFLSTVVCAPLEVIVTRLALQRNYGGHAFVDDSVAAAHDDVESTARETPVVQPAVTSSPVVVPVYTSPEAQIPPPVKPEPSSEKVAFPDEKPVEPTPVDAQPLETAPSSAPHEVDLERGPLSIDSDDIVVHLRSENDPYLGAR</sequence>
<protein>
    <submittedName>
        <fullName evidence="7">Mitochondrial carrier</fullName>
    </submittedName>
</protein>
<keyword evidence="3 6" id="KW-1133">Transmembrane helix</keyword>
<comment type="caution">
    <text evidence="7">The sequence shown here is derived from an EMBL/GenBank/DDBJ whole genome shotgun (WGS) entry which is preliminary data.</text>
</comment>
<dbReference type="InterPro" id="IPR023395">
    <property type="entry name" value="MCP_dom_sf"/>
</dbReference>
<feature type="transmembrane region" description="Helical" evidence="6">
    <location>
        <begin position="190"/>
        <end position="214"/>
    </location>
</feature>
<keyword evidence="8" id="KW-1185">Reference proteome</keyword>
<keyword evidence="4 6" id="KW-0472">Membrane</keyword>
<evidence type="ECO:0000256" key="1">
    <source>
        <dbReference type="ARBA" id="ARBA00004370"/>
    </source>
</evidence>
<evidence type="ECO:0000256" key="4">
    <source>
        <dbReference type="ARBA" id="ARBA00023136"/>
    </source>
</evidence>
<keyword evidence="2 6" id="KW-0812">Transmembrane</keyword>
<dbReference type="AlphaFoldDB" id="A0A8H7CGP9"/>
<evidence type="ECO:0000256" key="6">
    <source>
        <dbReference type="SAM" id="Phobius"/>
    </source>
</evidence>
<evidence type="ECO:0000256" key="5">
    <source>
        <dbReference type="SAM" id="MobiDB-lite"/>
    </source>
</evidence>
<feature type="region of interest" description="Disordered" evidence="5">
    <location>
        <begin position="267"/>
        <end position="324"/>
    </location>
</feature>